<protein>
    <submittedName>
        <fullName evidence="7">Heavy metal-responsive transcriptional regulator</fullName>
    </submittedName>
</protein>
<dbReference type="Pfam" id="PF00376">
    <property type="entry name" value="MerR"/>
    <property type="match status" value="1"/>
</dbReference>
<dbReference type="InterPro" id="IPR009061">
    <property type="entry name" value="DNA-bd_dom_put_sf"/>
</dbReference>
<evidence type="ECO:0000256" key="4">
    <source>
        <dbReference type="SAM" id="Coils"/>
    </source>
</evidence>
<keyword evidence="4" id="KW-0175">Coiled coil</keyword>
<gene>
    <name evidence="7" type="ORF">C1I95_01030</name>
</gene>
<evidence type="ECO:0000313" key="8">
    <source>
        <dbReference type="Proteomes" id="UP000248924"/>
    </source>
</evidence>
<dbReference type="SUPFAM" id="SSF46955">
    <property type="entry name" value="Putative DNA-binding domain"/>
    <property type="match status" value="1"/>
</dbReference>
<feature type="region of interest" description="Disordered" evidence="5">
    <location>
        <begin position="136"/>
        <end position="162"/>
    </location>
</feature>
<feature type="domain" description="HTH merR-type" evidence="6">
    <location>
        <begin position="1"/>
        <end position="69"/>
    </location>
</feature>
<dbReference type="GO" id="GO:0003700">
    <property type="term" value="F:DNA-binding transcription factor activity"/>
    <property type="evidence" value="ECO:0007669"/>
    <property type="project" value="InterPro"/>
</dbReference>
<dbReference type="CDD" id="cd04770">
    <property type="entry name" value="HTH_HMRTR"/>
    <property type="match status" value="1"/>
</dbReference>
<evidence type="ECO:0000259" key="6">
    <source>
        <dbReference type="PROSITE" id="PS50937"/>
    </source>
</evidence>
<evidence type="ECO:0000256" key="1">
    <source>
        <dbReference type="ARBA" id="ARBA00023015"/>
    </source>
</evidence>
<keyword evidence="1" id="KW-0805">Transcription regulation</keyword>
<dbReference type="GO" id="GO:0003677">
    <property type="term" value="F:DNA binding"/>
    <property type="evidence" value="ECO:0007669"/>
    <property type="project" value="UniProtKB-KW"/>
</dbReference>
<organism evidence="7 8">
    <name type="scientific">Micromonospora craterilacus</name>
    <dbReference type="NCBI Taxonomy" id="1655439"/>
    <lineage>
        <taxon>Bacteria</taxon>
        <taxon>Bacillati</taxon>
        <taxon>Actinomycetota</taxon>
        <taxon>Actinomycetes</taxon>
        <taxon>Micromonosporales</taxon>
        <taxon>Micromonosporaceae</taxon>
        <taxon>Micromonospora</taxon>
    </lineage>
</organism>
<feature type="coiled-coil region" evidence="4">
    <location>
        <begin position="88"/>
        <end position="115"/>
    </location>
</feature>
<feature type="compositionally biased region" description="Basic and acidic residues" evidence="5">
    <location>
        <begin position="136"/>
        <end position="146"/>
    </location>
</feature>
<name>A0A2W2FHJ8_9ACTN</name>
<dbReference type="OrthoDB" id="9802039at2"/>
<dbReference type="Gene3D" id="1.10.1660.10">
    <property type="match status" value="1"/>
</dbReference>
<comment type="caution">
    <text evidence="7">The sequence shown here is derived from an EMBL/GenBank/DDBJ whole genome shotgun (WGS) entry which is preliminary data.</text>
</comment>
<evidence type="ECO:0000256" key="5">
    <source>
        <dbReference type="SAM" id="MobiDB-lite"/>
    </source>
</evidence>
<keyword evidence="3" id="KW-0804">Transcription</keyword>
<evidence type="ECO:0000256" key="2">
    <source>
        <dbReference type="ARBA" id="ARBA00023125"/>
    </source>
</evidence>
<dbReference type="EMBL" id="POTY01000003">
    <property type="protein sequence ID" value="PZG24128.1"/>
    <property type="molecule type" value="Genomic_DNA"/>
</dbReference>
<dbReference type="PRINTS" id="PR00040">
    <property type="entry name" value="HTHMERR"/>
</dbReference>
<dbReference type="PANTHER" id="PTHR30204">
    <property type="entry name" value="REDOX-CYCLING DRUG-SENSING TRANSCRIPTIONAL ACTIVATOR SOXR"/>
    <property type="match status" value="1"/>
</dbReference>
<sequence>MRIGELAAASGVNAKTLRFYEEIELLPKVKRTAAGYRDYPQEILARVRFIRTAQAAGLTLADIGSILAVRDGGHAPCTQVADLIGRHLAQVRARIAELETAERELRHLADRAEALDPSQCSGTDICQIVMVGARRPERRHDVRPDQRGIGSGRRTGSDSGTP</sequence>
<dbReference type="InterPro" id="IPR015358">
    <property type="entry name" value="Tscrpt_reg_MerR_DNA-bd"/>
</dbReference>
<proteinExistence type="predicted"/>
<evidence type="ECO:0000313" key="7">
    <source>
        <dbReference type="EMBL" id="PZG24128.1"/>
    </source>
</evidence>
<dbReference type="Proteomes" id="UP000248924">
    <property type="component" value="Unassembled WGS sequence"/>
</dbReference>
<keyword evidence="8" id="KW-1185">Reference proteome</keyword>
<dbReference type="SMART" id="SM00422">
    <property type="entry name" value="HTH_MERR"/>
    <property type="match status" value="1"/>
</dbReference>
<keyword evidence="2" id="KW-0238">DNA-binding</keyword>
<dbReference type="InterPro" id="IPR047057">
    <property type="entry name" value="MerR_fam"/>
</dbReference>
<feature type="compositionally biased region" description="Low complexity" evidence="5">
    <location>
        <begin position="152"/>
        <end position="162"/>
    </location>
</feature>
<accession>A0A2W2FHJ8</accession>
<dbReference type="PANTHER" id="PTHR30204:SF94">
    <property type="entry name" value="HEAVY METAL-DEPENDENT TRANSCRIPTIONAL REGULATOR HI_0293-RELATED"/>
    <property type="match status" value="1"/>
</dbReference>
<dbReference type="AlphaFoldDB" id="A0A2W2FHJ8"/>
<reference evidence="7 8" key="1">
    <citation type="submission" date="2018-01" db="EMBL/GenBank/DDBJ databases">
        <title>Draft genome sequence of Jishengella sp. NA12.</title>
        <authorList>
            <person name="Sahin N."/>
            <person name="Ay H."/>
            <person name="Saygin H."/>
        </authorList>
    </citation>
    <scope>NUCLEOTIDE SEQUENCE [LARGE SCALE GENOMIC DNA]</scope>
    <source>
        <strain evidence="7 8">NA12</strain>
    </source>
</reference>
<dbReference type="Pfam" id="PF09278">
    <property type="entry name" value="MerR-DNA-bind"/>
    <property type="match status" value="1"/>
</dbReference>
<dbReference type="InterPro" id="IPR000551">
    <property type="entry name" value="MerR-type_HTH_dom"/>
</dbReference>
<dbReference type="RefSeq" id="WP_111211834.1">
    <property type="nucleotide sequence ID" value="NZ_POTY01000003.1"/>
</dbReference>
<evidence type="ECO:0000256" key="3">
    <source>
        <dbReference type="ARBA" id="ARBA00023163"/>
    </source>
</evidence>
<dbReference type="PROSITE" id="PS50937">
    <property type="entry name" value="HTH_MERR_2"/>
    <property type="match status" value="1"/>
</dbReference>